<keyword evidence="2" id="KW-0479">Metal-binding</keyword>
<sequence>GPGEAKEADIGVAGGHGTGIIFKKGEIFKKLPEAELLPAFLEELRKMDAELGTESAS</sequence>
<dbReference type="InterPro" id="IPR045854">
    <property type="entry name" value="NO2/SO3_Rdtase_4Fe4S_sf"/>
</dbReference>
<evidence type="ECO:0000259" key="5">
    <source>
        <dbReference type="Pfam" id="PF26540"/>
    </source>
</evidence>
<proteinExistence type="predicted"/>
<keyword evidence="1" id="KW-0004">4Fe-4S</keyword>
<keyword evidence="6" id="KW-0560">Oxidoreductase</keyword>
<name>A0A3S3RAZ4_9BACT</name>
<dbReference type="EC" id="1.17.7.3" evidence="6"/>
<keyword evidence="4" id="KW-0411">Iron-sulfur</keyword>
<evidence type="ECO:0000313" key="6">
    <source>
        <dbReference type="EMBL" id="RWX48452.1"/>
    </source>
</evidence>
<dbReference type="GO" id="GO:0016114">
    <property type="term" value="P:terpenoid biosynthetic process"/>
    <property type="evidence" value="ECO:0007669"/>
    <property type="project" value="InterPro"/>
</dbReference>
<organism evidence="6 7">
    <name type="scientific">Candidatus Electrothrix marina</name>
    <dbReference type="NCBI Taxonomy" id="1859130"/>
    <lineage>
        <taxon>Bacteria</taxon>
        <taxon>Pseudomonadati</taxon>
        <taxon>Thermodesulfobacteriota</taxon>
        <taxon>Desulfobulbia</taxon>
        <taxon>Desulfobulbales</taxon>
        <taxon>Desulfobulbaceae</taxon>
        <taxon>Candidatus Electrothrix</taxon>
    </lineage>
</organism>
<dbReference type="Pfam" id="PF26540">
    <property type="entry name" value="GcpE_C"/>
    <property type="match status" value="1"/>
</dbReference>
<dbReference type="EC" id="1.17.7.1" evidence="6"/>
<feature type="non-terminal residue" evidence="6">
    <location>
        <position position="1"/>
    </location>
</feature>
<keyword evidence="3" id="KW-0408">Iron</keyword>
<comment type="caution">
    <text evidence="6">The sequence shown here is derived from an EMBL/GenBank/DDBJ whole genome shotgun (WGS) entry which is preliminary data.</text>
</comment>
<dbReference type="Proteomes" id="UP000286862">
    <property type="component" value="Unassembled WGS sequence"/>
</dbReference>
<evidence type="ECO:0000256" key="4">
    <source>
        <dbReference type="ARBA" id="ARBA00023014"/>
    </source>
</evidence>
<reference evidence="6 7" key="1">
    <citation type="submission" date="2017-01" db="EMBL/GenBank/DDBJ databases">
        <title>The cable genome- insights into the physiology and evolution of filamentous bacteria capable of sulfide oxidation via long distance electron transfer.</title>
        <authorList>
            <person name="Schreiber L."/>
            <person name="Bjerg J.T."/>
            <person name="Boggild A."/>
            <person name="Van De Vossenberg J."/>
            <person name="Meysman F."/>
            <person name="Nielsen L.P."/>
            <person name="Schramm A."/>
            <person name="Kjeldsen K.U."/>
        </authorList>
    </citation>
    <scope>NUCLEOTIDE SEQUENCE [LARGE SCALE GENOMIC DNA]</scope>
    <source>
        <strain evidence="6">A2</strain>
    </source>
</reference>
<dbReference type="GO" id="GO:0046872">
    <property type="term" value="F:metal ion binding"/>
    <property type="evidence" value="ECO:0007669"/>
    <property type="project" value="UniProtKB-KW"/>
</dbReference>
<dbReference type="GO" id="GO:0046429">
    <property type="term" value="F:4-hydroxy-3-methylbut-2-en-1-yl diphosphate synthase activity (ferredoxin)"/>
    <property type="evidence" value="ECO:0007669"/>
    <property type="project" value="UniProtKB-EC"/>
</dbReference>
<gene>
    <name evidence="6" type="ORF">VT99_10931</name>
</gene>
<evidence type="ECO:0000256" key="1">
    <source>
        <dbReference type="ARBA" id="ARBA00022485"/>
    </source>
</evidence>
<evidence type="ECO:0000256" key="3">
    <source>
        <dbReference type="ARBA" id="ARBA00023004"/>
    </source>
</evidence>
<accession>A0A3S3RAZ4</accession>
<dbReference type="EMBL" id="MTKQ01000093">
    <property type="protein sequence ID" value="RWX48452.1"/>
    <property type="molecule type" value="Genomic_DNA"/>
</dbReference>
<dbReference type="InterPro" id="IPR058579">
    <property type="entry name" value="IspG_C"/>
</dbReference>
<dbReference type="GO" id="GO:0051539">
    <property type="term" value="F:4 iron, 4 sulfur cluster binding"/>
    <property type="evidence" value="ECO:0007669"/>
    <property type="project" value="UniProtKB-KW"/>
</dbReference>
<feature type="domain" description="IspG C-terminal" evidence="5">
    <location>
        <begin position="1"/>
        <end position="45"/>
    </location>
</feature>
<protein>
    <submittedName>
        <fullName evidence="6">GcpE protein</fullName>
        <ecNumber evidence="6">1.17.7.1</ecNumber>
        <ecNumber evidence="6">1.17.7.3</ecNumber>
    </submittedName>
</protein>
<evidence type="ECO:0000313" key="7">
    <source>
        <dbReference type="Proteomes" id="UP000286862"/>
    </source>
</evidence>
<dbReference type="Gene3D" id="3.30.413.10">
    <property type="entry name" value="Sulfite Reductase Hemoprotein, domain 1"/>
    <property type="match status" value="1"/>
</dbReference>
<dbReference type="AlphaFoldDB" id="A0A3S3RAZ4"/>
<evidence type="ECO:0000256" key="2">
    <source>
        <dbReference type="ARBA" id="ARBA00022723"/>
    </source>
</evidence>
<dbReference type="GO" id="GO:0141197">
    <property type="term" value="F:4-hydroxy-3-methylbut-2-enyl-diphosphate synthase activity (flavodoxin)"/>
    <property type="evidence" value="ECO:0007669"/>
    <property type="project" value="UniProtKB-EC"/>
</dbReference>